<evidence type="ECO:0000313" key="2">
    <source>
        <dbReference type="Proteomes" id="UP000625711"/>
    </source>
</evidence>
<dbReference type="Proteomes" id="UP000625711">
    <property type="component" value="Unassembled WGS sequence"/>
</dbReference>
<gene>
    <name evidence="1" type="ORF">GWI33_003410</name>
</gene>
<keyword evidence="2" id="KW-1185">Reference proteome</keyword>
<evidence type="ECO:0000313" key="1">
    <source>
        <dbReference type="EMBL" id="KAF7287778.1"/>
    </source>
</evidence>
<dbReference type="AlphaFoldDB" id="A0A834IXY7"/>
<protein>
    <submittedName>
        <fullName evidence="1">Uncharacterized protein</fullName>
    </submittedName>
</protein>
<comment type="caution">
    <text evidence="1">The sequence shown here is derived from an EMBL/GenBank/DDBJ whole genome shotgun (WGS) entry which is preliminary data.</text>
</comment>
<organism evidence="1 2">
    <name type="scientific">Rhynchophorus ferrugineus</name>
    <name type="common">Red palm weevil</name>
    <name type="synonym">Curculio ferrugineus</name>
    <dbReference type="NCBI Taxonomy" id="354439"/>
    <lineage>
        <taxon>Eukaryota</taxon>
        <taxon>Metazoa</taxon>
        <taxon>Ecdysozoa</taxon>
        <taxon>Arthropoda</taxon>
        <taxon>Hexapoda</taxon>
        <taxon>Insecta</taxon>
        <taxon>Pterygota</taxon>
        <taxon>Neoptera</taxon>
        <taxon>Endopterygota</taxon>
        <taxon>Coleoptera</taxon>
        <taxon>Polyphaga</taxon>
        <taxon>Cucujiformia</taxon>
        <taxon>Curculionidae</taxon>
        <taxon>Dryophthorinae</taxon>
        <taxon>Rhynchophorus</taxon>
    </lineage>
</organism>
<dbReference type="EMBL" id="JAACXV010000003">
    <property type="protein sequence ID" value="KAF7287778.1"/>
    <property type="molecule type" value="Genomic_DNA"/>
</dbReference>
<proteinExistence type="predicted"/>
<name>A0A834IXY7_RHYFE</name>
<feature type="non-terminal residue" evidence="1">
    <location>
        <position position="1"/>
    </location>
</feature>
<accession>A0A834IXY7</accession>
<sequence>ILKRKRKQINVPALSEGLIREVSLVKSHQELK</sequence>
<reference evidence="1" key="1">
    <citation type="submission" date="2020-08" db="EMBL/GenBank/DDBJ databases">
        <title>Genome sequencing and assembly of the red palm weevil Rhynchophorus ferrugineus.</title>
        <authorList>
            <person name="Dias G.B."/>
            <person name="Bergman C.M."/>
            <person name="Manee M."/>
        </authorList>
    </citation>
    <scope>NUCLEOTIDE SEQUENCE</scope>
    <source>
        <strain evidence="1">AA-2017</strain>
        <tissue evidence="1">Whole larva</tissue>
    </source>
</reference>